<dbReference type="Pfam" id="PF03692">
    <property type="entry name" value="CxxCxxCC"/>
    <property type="match status" value="1"/>
</dbReference>
<gene>
    <name evidence="1" type="ORF">BR63_08620</name>
</gene>
<dbReference type="InterPro" id="IPR005358">
    <property type="entry name" value="Puta_zinc/iron-chelating_dom"/>
</dbReference>
<accession>A0A7G6E2R9</accession>
<evidence type="ECO:0000313" key="1">
    <source>
        <dbReference type="EMBL" id="QNB46373.1"/>
    </source>
</evidence>
<reference evidence="1 2" key="1">
    <citation type="journal article" date="2019" name="Front. Microbiol.">
        <title>Thermoanaerosceptrum fracticalcis gen. nov. sp. nov., a Novel Fumarate-Fermenting Microorganism From a Deep Fractured Carbonate Aquifer of the US Great Basin.</title>
        <authorList>
            <person name="Hamilton-Brehm S.D."/>
            <person name="Stewart L.E."/>
            <person name="Zavarin M."/>
            <person name="Caldwell M."/>
            <person name="Lawson P.A."/>
            <person name="Onstott T.C."/>
            <person name="Grzymski J."/>
            <person name="Neveux I."/>
            <person name="Lollar B.S."/>
            <person name="Russell C.E."/>
            <person name="Moser D.P."/>
        </authorList>
    </citation>
    <scope>NUCLEOTIDE SEQUENCE [LARGE SCALE GENOMIC DNA]</scope>
    <source>
        <strain evidence="1 2">DRI-13</strain>
    </source>
</reference>
<organism evidence="1 2">
    <name type="scientific">Thermanaerosceptrum fracticalcis</name>
    <dbReference type="NCBI Taxonomy" id="1712410"/>
    <lineage>
        <taxon>Bacteria</taxon>
        <taxon>Bacillati</taxon>
        <taxon>Bacillota</taxon>
        <taxon>Clostridia</taxon>
        <taxon>Eubacteriales</taxon>
        <taxon>Peptococcaceae</taxon>
        <taxon>Thermanaerosceptrum</taxon>
    </lineage>
</organism>
<dbReference type="OrthoDB" id="9810361at2"/>
<dbReference type="KEGG" id="tfr:BR63_08620"/>
<keyword evidence="2" id="KW-1185">Reference proteome</keyword>
<dbReference type="AlphaFoldDB" id="A0A7G6E2R9"/>
<dbReference type="EMBL" id="CP045798">
    <property type="protein sequence ID" value="QNB46373.1"/>
    <property type="molecule type" value="Genomic_DNA"/>
</dbReference>
<evidence type="ECO:0000313" key="2">
    <source>
        <dbReference type="Proteomes" id="UP000515847"/>
    </source>
</evidence>
<protein>
    <submittedName>
        <fullName evidence="1">YkgJ family cysteine cluster protein</fullName>
    </submittedName>
</protein>
<name>A0A7G6E2R9_THEFR</name>
<sequence length="209" mass="23839">MREVEKLFSSFQGLQELLTTYNELDSLITNFKAKTQLDCLKGCRKCCHTPAHNIEASVLEMLPLSIHIWQSGQEEYWLQKLSETRPEDPCVLYIPNPSIKSEGGCSKYTWRPLLCRLFGFSAVTDKQGKPVVALCKKVKQLNPDLEAKIQCLIDGGLKVPINSHFAERVSFLNPFFGQTLYPINEAFRLALEVVGYRLTLISRHTTLFR</sequence>
<proteinExistence type="predicted"/>
<dbReference type="RefSeq" id="WP_051965769.1">
    <property type="nucleotide sequence ID" value="NZ_CP045798.1"/>
</dbReference>
<dbReference type="Proteomes" id="UP000515847">
    <property type="component" value="Chromosome"/>
</dbReference>